<organism evidence="1 2">
    <name type="scientific">Populus alba</name>
    <name type="common">White poplar</name>
    <dbReference type="NCBI Taxonomy" id="43335"/>
    <lineage>
        <taxon>Eukaryota</taxon>
        <taxon>Viridiplantae</taxon>
        <taxon>Streptophyta</taxon>
        <taxon>Embryophyta</taxon>
        <taxon>Tracheophyta</taxon>
        <taxon>Spermatophyta</taxon>
        <taxon>Magnoliopsida</taxon>
        <taxon>eudicotyledons</taxon>
        <taxon>Gunneridae</taxon>
        <taxon>Pentapetalae</taxon>
        <taxon>rosids</taxon>
        <taxon>fabids</taxon>
        <taxon>Malpighiales</taxon>
        <taxon>Salicaceae</taxon>
        <taxon>Saliceae</taxon>
        <taxon>Populus</taxon>
    </lineage>
</organism>
<protein>
    <submittedName>
        <fullName evidence="1">Uncharacterized protein</fullName>
    </submittedName>
</protein>
<evidence type="ECO:0000313" key="2">
    <source>
        <dbReference type="Proteomes" id="UP000309997"/>
    </source>
</evidence>
<accession>A0ACC4BIQ8</accession>
<name>A0ACC4BIQ8_POPAL</name>
<evidence type="ECO:0000313" key="1">
    <source>
        <dbReference type="EMBL" id="KAL3577944.1"/>
    </source>
</evidence>
<comment type="caution">
    <text evidence="1">The sequence shown here is derived from an EMBL/GenBank/DDBJ whole genome shotgun (WGS) entry which is preliminary data.</text>
</comment>
<dbReference type="Proteomes" id="UP000309997">
    <property type="component" value="Unassembled WGS sequence"/>
</dbReference>
<reference evidence="1 2" key="1">
    <citation type="journal article" date="2024" name="Plant Biotechnol. J.">
        <title>Genome and CRISPR/Cas9 system of a widespread forest tree (Populus alba) in the world.</title>
        <authorList>
            <person name="Liu Y.J."/>
            <person name="Jiang P.F."/>
            <person name="Han X.M."/>
            <person name="Li X.Y."/>
            <person name="Wang H.M."/>
            <person name="Wang Y.J."/>
            <person name="Wang X.X."/>
            <person name="Zeng Q.Y."/>
        </authorList>
    </citation>
    <scope>NUCLEOTIDE SEQUENCE [LARGE SCALE GENOMIC DNA]</scope>
    <source>
        <strain evidence="2">cv. PAL-ZL1</strain>
    </source>
</reference>
<sequence length="313" mass="35845">MATEDVSLDLSTLLSSEERDFLIRNNGDQVKVSNLVGKIVGFYFSGSWCGPCRNFTPLLVEVYEQLSSKGDFEVRVSDLVGKNILLYFSAQWCPPCRAFLPKLIEAYHTIKGKGNAFEEARMHLTAYGADAFPFTEEHLKQLEEEIEEKAKGWPEKVKHELHTEHELIRAKRKACICKGCRETGYSWSFYCKECDFDLHPKCALKEDEKNSNELTLFEVKMDWQGQKQAELWMQILLLVFAAAALATGYIIGSFRMMMLIYAGGVVFTTLVTVPNWPFFNRHPLKWLDPSEAEKHPKPQKAVVSKDKKKSSRK</sequence>
<proteinExistence type="predicted"/>
<gene>
    <name evidence="1" type="ORF">D5086_019448</name>
</gene>
<dbReference type="EMBL" id="RCHU02000010">
    <property type="protein sequence ID" value="KAL3577944.1"/>
    <property type="molecule type" value="Genomic_DNA"/>
</dbReference>
<keyword evidence="2" id="KW-1185">Reference proteome</keyword>